<dbReference type="InterPro" id="IPR020596">
    <property type="entry name" value="rRNA_Ade_Mease_Trfase_CS"/>
</dbReference>
<dbReference type="Gene3D" id="3.40.50.150">
    <property type="entry name" value="Vaccinia Virus protein VP39"/>
    <property type="match status" value="1"/>
</dbReference>
<dbReference type="InterPro" id="IPR029063">
    <property type="entry name" value="SAM-dependent_MTases_sf"/>
</dbReference>
<dbReference type="PROSITE" id="PS51689">
    <property type="entry name" value="SAM_RNA_A_N6_MT"/>
    <property type="match status" value="1"/>
</dbReference>
<comment type="caution">
    <text evidence="8">The sequence shown here is derived from an EMBL/GenBank/DDBJ whole genome shotgun (WGS) entry which is preliminary data.</text>
</comment>
<keyword evidence="1 5" id="KW-0489">Methyltransferase</keyword>
<accession>A0A849APH7</accession>
<dbReference type="PANTHER" id="PTHR11727:SF7">
    <property type="entry name" value="DIMETHYLADENOSINE TRANSFERASE-RELATED"/>
    <property type="match status" value="1"/>
</dbReference>
<evidence type="ECO:0000256" key="6">
    <source>
        <dbReference type="SAM" id="MobiDB-lite"/>
    </source>
</evidence>
<reference evidence="8 9" key="1">
    <citation type="submission" date="2020-05" db="EMBL/GenBank/DDBJ databases">
        <title>MicrobeNet Type strains.</title>
        <authorList>
            <person name="Nicholson A.C."/>
        </authorList>
    </citation>
    <scope>NUCLEOTIDE SEQUENCE [LARGE SCALE GENOMIC DNA]</scope>
    <source>
        <strain evidence="8 9">CCUG 46604</strain>
    </source>
</reference>
<dbReference type="Proteomes" id="UP000549517">
    <property type="component" value="Unassembled WGS sequence"/>
</dbReference>
<dbReference type="SUPFAM" id="SSF53335">
    <property type="entry name" value="S-adenosyl-L-methionine-dependent methyltransferases"/>
    <property type="match status" value="1"/>
</dbReference>
<dbReference type="PANTHER" id="PTHR11727">
    <property type="entry name" value="DIMETHYLADENOSINE TRANSFERASE"/>
    <property type="match status" value="1"/>
</dbReference>
<evidence type="ECO:0000256" key="1">
    <source>
        <dbReference type="ARBA" id="ARBA00022603"/>
    </source>
</evidence>
<organism evidence="8 9">
    <name type="scientific">Brevibacterium luteolum</name>
    <dbReference type="NCBI Taxonomy" id="199591"/>
    <lineage>
        <taxon>Bacteria</taxon>
        <taxon>Bacillati</taxon>
        <taxon>Actinomycetota</taxon>
        <taxon>Actinomycetes</taxon>
        <taxon>Micrococcales</taxon>
        <taxon>Brevibacteriaceae</taxon>
        <taxon>Brevibacterium</taxon>
    </lineage>
</organism>
<feature type="binding site" evidence="5">
    <location>
        <position position="89"/>
    </location>
    <ligand>
        <name>S-adenosyl-L-methionine</name>
        <dbReference type="ChEBI" id="CHEBI:59789"/>
    </ligand>
</feature>
<dbReference type="Gene3D" id="1.10.8.100">
    <property type="entry name" value="Ribosomal RNA adenine dimethylase-like, domain 2"/>
    <property type="match status" value="1"/>
</dbReference>
<keyword evidence="4 5" id="KW-0694">RNA-binding</keyword>
<evidence type="ECO:0000256" key="2">
    <source>
        <dbReference type="ARBA" id="ARBA00022679"/>
    </source>
</evidence>
<proteinExistence type="inferred from homology"/>
<dbReference type="InterPro" id="IPR023165">
    <property type="entry name" value="rRNA_Ade_diMease-like_C"/>
</dbReference>
<evidence type="ECO:0000313" key="8">
    <source>
        <dbReference type="EMBL" id="NNG78719.1"/>
    </source>
</evidence>
<feature type="binding site" evidence="5">
    <location>
        <position position="61"/>
    </location>
    <ligand>
        <name>S-adenosyl-L-methionine</name>
        <dbReference type="ChEBI" id="CHEBI:59789"/>
    </ligand>
</feature>
<gene>
    <name evidence="8" type="primary">erm</name>
    <name evidence="8" type="ORF">HLA91_04910</name>
</gene>
<dbReference type="AlphaFoldDB" id="A0A849APH7"/>
<comment type="similarity">
    <text evidence="5">Belongs to the class I-like SAM-binding methyltransferase superfamily. rRNA adenine N(6)-methyltransferase family.</text>
</comment>
<dbReference type="Pfam" id="PF00398">
    <property type="entry name" value="RrnaAD"/>
    <property type="match status" value="1"/>
</dbReference>
<feature type="binding site" evidence="5">
    <location>
        <position position="105"/>
    </location>
    <ligand>
        <name>S-adenosyl-L-methionine</name>
        <dbReference type="ChEBI" id="CHEBI:59789"/>
    </ligand>
</feature>
<dbReference type="PROSITE" id="PS01131">
    <property type="entry name" value="RRNA_A_DIMETH"/>
    <property type="match status" value="1"/>
</dbReference>
<sequence length="293" mass="31879">MPTYRGGRHEHGQNYLIDSHTITTLIGAVAESRGPIIEIGPGRGALTHRLAALGRPLTAVEIDPRNAAALRRELTAPSDGPPVEIVTADFLRWHLPAGRCVIVGNLPYHLTTAMLRHILPIPHWQEAVLLVQWEVARRRAGVGGASMMTAQWWPWIDFTLLGRVPRSAFRPMPSVDGGMLRMTRRAAPLLAESDRRAYRGFVHAVFTGRGRGLPEILSRIVGQRARQAVKGWLAREGLGASTLPKDLSAEQWAGLYALVAGCGWSPRGGTGSQGDRSRGGRSRGGRSRGGGRR</sequence>
<protein>
    <submittedName>
        <fullName evidence="8">23S ribosomal RNA methyltransferase Erm</fullName>
    </submittedName>
</protein>
<dbReference type="EMBL" id="JABEMC010000002">
    <property type="protein sequence ID" value="NNG78719.1"/>
    <property type="molecule type" value="Genomic_DNA"/>
</dbReference>
<dbReference type="NCBIfam" id="NF000499">
    <property type="entry name" value="Erm23S_rRNA_broad"/>
    <property type="match status" value="1"/>
</dbReference>
<dbReference type="GO" id="GO:0000179">
    <property type="term" value="F:rRNA (adenine-N6,N6-)-dimethyltransferase activity"/>
    <property type="evidence" value="ECO:0007669"/>
    <property type="project" value="UniProtKB-UniRule"/>
</dbReference>
<feature type="compositionally biased region" description="Basic residues" evidence="6">
    <location>
        <begin position="279"/>
        <end position="293"/>
    </location>
</feature>
<feature type="binding site" evidence="5">
    <location>
        <position position="40"/>
    </location>
    <ligand>
        <name>S-adenosyl-L-methionine</name>
        <dbReference type="ChEBI" id="CHEBI:59789"/>
    </ligand>
</feature>
<dbReference type="GO" id="GO:0005829">
    <property type="term" value="C:cytosol"/>
    <property type="evidence" value="ECO:0007669"/>
    <property type="project" value="TreeGrafter"/>
</dbReference>
<evidence type="ECO:0000256" key="4">
    <source>
        <dbReference type="ARBA" id="ARBA00022884"/>
    </source>
</evidence>
<feature type="binding site" evidence="5">
    <location>
        <position position="16"/>
    </location>
    <ligand>
        <name>S-adenosyl-L-methionine</name>
        <dbReference type="ChEBI" id="CHEBI:59789"/>
    </ligand>
</feature>
<dbReference type="InterPro" id="IPR001737">
    <property type="entry name" value="KsgA/Erm"/>
</dbReference>
<dbReference type="RefSeq" id="WP_170273787.1">
    <property type="nucleotide sequence ID" value="NZ_BAAAKH010000007.1"/>
</dbReference>
<evidence type="ECO:0000259" key="7">
    <source>
        <dbReference type="SMART" id="SM00650"/>
    </source>
</evidence>
<keyword evidence="2 5" id="KW-0808">Transferase</keyword>
<feature type="domain" description="Ribosomal RNA adenine methylase transferase N-terminal" evidence="7">
    <location>
        <begin position="21"/>
        <end position="186"/>
    </location>
</feature>
<evidence type="ECO:0000256" key="5">
    <source>
        <dbReference type="PROSITE-ProRule" id="PRU01026"/>
    </source>
</evidence>
<evidence type="ECO:0000313" key="9">
    <source>
        <dbReference type="Proteomes" id="UP000549517"/>
    </source>
</evidence>
<dbReference type="SMART" id="SM00650">
    <property type="entry name" value="rADc"/>
    <property type="match status" value="1"/>
</dbReference>
<dbReference type="GO" id="GO:0003723">
    <property type="term" value="F:RNA binding"/>
    <property type="evidence" value="ECO:0007669"/>
    <property type="project" value="UniProtKB-UniRule"/>
</dbReference>
<feature type="binding site" evidence="5">
    <location>
        <position position="14"/>
    </location>
    <ligand>
        <name>S-adenosyl-L-methionine</name>
        <dbReference type="ChEBI" id="CHEBI:59789"/>
    </ligand>
</feature>
<evidence type="ECO:0000256" key="3">
    <source>
        <dbReference type="ARBA" id="ARBA00022691"/>
    </source>
</evidence>
<dbReference type="InterPro" id="IPR020598">
    <property type="entry name" value="rRNA_Ade_methylase_Trfase_N"/>
</dbReference>
<feature type="region of interest" description="Disordered" evidence="6">
    <location>
        <begin position="267"/>
        <end position="293"/>
    </location>
</feature>
<keyword evidence="3 5" id="KW-0949">S-adenosyl-L-methionine</keyword>
<name>A0A849APH7_9MICO</name>
<dbReference type="CDD" id="cd02440">
    <property type="entry name" value="AdoMet_MTases"/>
    <property type="match status" value="1"/>
</dbReference>